<gene>
    <name evidence="1" type="ORF">MM239_15790</name>
</gene>
<evidence type="ECO:0000313" key="2">
    <source>
        <dbReference type="Proteomes" id="UP001165489"/>
    </source>
</evidence>
<dbReference type="EMBL" id="JAKZGP010000049">
    <property type="protein sequence ID" value="MCH7410870.1"/>
    <property type="molecule type" value="Genomic_DNA"/>
</dbReference>
<evidence type="ECO:0008006" key="3">
    <source>
        <dbReference type="Google" id="ProtNLM"/>
    </source>
</evidence>
<proteinExistence type="predicted"/>
<dbReference type="RefSeq" id="WP_241349227.1">
    <property type="nucleotide sequence ID" value="NZ_JAKZGP010000049.1"/>
</dbReference>
<dbReference type="PROSITE" id="PS51257">
    <property type="entry name" value="PROKAR_LIPOPROTEIN"/>
    <property type="match status" value="1"/>
</dbReference>
<evidence type="ECO:0000313" key="1">
    <source>
        <dbReference type="EMBL" id="MCH7410870.1"/>
    </source>
</evidence>
<protein>
    <recommendedName>
        <fullName evidence="3">6-bladed beta-propeller protein</fullName>
    </recommendedName>
</protein>
<name>A0ABS9V378_9BACT</name>
<accession>A0ABS9V378</accession>
<keyword evidence="2" id="KW-1185">Reference proteome</keyword>
<dbReference type="Proteomes" id="UP001165489">
    <property type="component" value="Unassembled WGS sequence"/>
</dbReference>
<organism evidence="1 2">
    <name type="scientific">Belliella filtrata</name>
    <dbReference type="NCBI Taxonomy" id="2923435"/>
    <lineage>
        <taxon>Bacteria</taxon>
        <taxon>Pseudomonadati</taxon>
        <taxon>Bacteroidota</taxon>
        <taxon>Cytophagia</taxon>
        <taxon>Cytophagales</taxon>
        <taxon>Cyclobacteriaceae</taxon>
        <taxon>Belliella</taxon>
    </lineage>
</organism>
<sequence length="385" mass="43970">MTKNKVIIGLFLSILTYGCSQSNTDTALEESQLYYDLEIVDSLMIDYLGNLELLSVNSDQELFLFMGNDHGHVFLVNKAGEIISSFEKPSDAPDAFGQLNLGSTFFDDKIAILGRSVVNFYDHQFNLLKNFKKSYPSSGMIYLGFDHLQPGEIGGKKTLIAFTGGPQANAHSNSKAYYREYNTLDIIDLEDEEFLPIIPLHVDSRYAKGEEAHDFIKPLFQVDKNQITFVHKEDTRFYQFQLDDSTFMSETIPFDKFIMNKGYAIDGRQDYETPTDRPGGISQFLKVNNQHLIIYRSGLKLDQLPGPETPDDEKYMKVLQLDKEKLMVRESDGSYSLPSDVSNRFRVARVDAKGRIWALQVLNEIEYEPDMVTIYELKLVKKTRG</sequence>
<reference evidence="1" key="1">
    <citation type="submission" date="2022-03" db="EMBL/GenBank/DDBJ databases">
        <title>De novo assembled genomes of Belliella spp. (Cyclobacteriaceae) strains.</title>
        <authorList>
            <person name="Szabo A."/>
            <person name="Korponai K."/>
            <person name="Felfoldi T."/>
        </authorList>
    </citation>
    <scope>NUCLEOTIDE SEQUENCE</scope>
    <source>
        <strain evidence="1">DSM 111904</strain>
    </source>
</reference>
<comment type="caution">
    <text evidence="1">The sequence shown here is derived from an EMBL/GenBank/DDBJ whole genome shotgun (WGS) entry which is preliminary data.</text>
</comment>